<feature type="non-terminal residue" evidence="1">
    <location>
        <position position="212"/>
    </location>
</feature>
<protein>
    <submittedName>
        <fullName evidence="1">Uncharacterized protein</fullName>
    </submittedName>
</protein>
<evidence type="ECO:0000313" key="2">
    <source>
        <dbReference type="Proteomes" id="UP000310200"/>
    </source>
</evidence>
<sequence>MHGGLPGSTKHRMVKPCSLGVYATSLRAELERHAYYRAFVSNHEDRRAPRAAPLYTTEACNNKRNDKETFRTANCGRHRQTDVEEKVRVERGKRSGHIADRQSKYLPRGNVGVRPLRARVRLFGKAYGGPSKWPLPADGWLVDGHSNGRRTILLMTATCSRETHIAVDRAKGSKSMKRRQTLRDGLFMRKPPGFLIDVTPSVRLVQINFIMN</sequence>
<comment type="caution">
    <text evidence="1">The sequence shown here is derived from an EMBL/GenBank/DDBJ whole genome shotgun (WGS) entry which is preliminary data.</text>
</comment>
<name>A0A4S2KIW6_9HYME</name>
<accession>A0A4S2KIW6</accession>
<gene>
    <name evidence="1" type="ORF">DBV15_03461</name>
</gene>
<dbReference type="EMBL" id="QBLH01002723">
    <property type="protein sequence ID" value="TGZ47628.1"/>
    <property type="molecule type" value="Genomic_DNA"/>
</dbReference>
<keyword evidence="2" id="KW-1185">Reference proteome</keyword>
<dbReference type="Proteomes" id="UP000310200">
    <property type="component" value="Unassembled WGS sequence"/>
</dbReference>
<dbReference type="AlphaFoldDB" id="A0A4S2KIW6"/>
<organism evidence="1 2">
    <name type="scientific">Temnothorax longispinosus</name>
    <dbReference type="NCBI Taxonomy" id="300112"/>
    <lineage>
        <taxon>Eukaryota</taxon>
        <taxon>Metazoa</taxon>
        <taxon>Ecdysozoa</taxon>
        <taxon>Arthropoda</taxon>
        <taxon>Hexapoda</taxon>
        <taxon>Insecta</taxon>
        <taxon>Pterygota</taxon>
        <taxon>Neoptera</taxon>
        <taxon>Endopterygota</taxon>
        <taxon>Hymenoptera</taxon>
        <taxon>Apocrita</taxon>
        <taxon>Aculeata</taxon>
        <taxon>Formicoidea</taxon>
        <taxon>Formicidae</taxon>
        <taxon>Myrmicinae</taxon>
        <taxon>Temnothorax</taxon>
    </lineage>
</organism>
<evidence type="ECO:0000313" key="1">
    <source>
        <dbReference type="EMBL" id="TGZ47628.1"/>
    </source>
</evidence>
<proteinExistence type="predicted"/>
<reference evidence="1 2" key="1">
    <citation type="journal article" date="2019" name="Philos. Trans. R. Soc. Lond., B, Biol. Sci.">
        <title>Ant behaviour and brain gene expression of defending hosts depend on the ecological success of the intruding social parasite.</title>
        <authorList>
            <person name="Kaur R."/>
            <person name="Stoldt M."/>
            <person name="Jongepier E."/>
            <person name="Feldmeyer B."/>
            <person name="Menzel F."/>
            <person name="Bornberg-Bauer E."/>
            <person name="Foitzik S."/>
        </authorList>
    </citation>
    <scope>NUCLEOTIDE SEQUENCE [LARGE SCALE GENOMIC DNA]</scope>
    <source>
        <tissue evidence="1">Whole body</tissue>
    </source>
</reference>